<evidence type="ECO:0000313" key="1">
    <source>
        <dbReference type="EMBL" id="JAB61597.1"/>
    </source>
</evidence>
<accession>V5GJ14</accession>
<dbReference type="AlphaFoldDB" id="V5GJ14"/>
<gene>
    <name evidence="1" type="primary">PO14</name>
</gene>
<proteinExistence type="predicted"/>
<protein>
    <submittedName>
        <fullName evidence="1">Retrovirus-related Pol polyprotein</fullName>
    </submittedName>
</protein>
<sequence>LNEWQERWSRDTGKARWTKRLIPDLRLWINRKGGETNYFITQVLTGHGSFRANLYRFKVADSDGCVYCQMVDTVEHTVFVCERWAREREEMIAGVELTPDNLVVNLIEGAMGEELSRKLSKIMRNKEIEERRLQNGTN</sequence>
<reference evidence="1" key="1">
    <citation type="submission" date="2013-07" db="EMBL/GenBank/DDBJ databases">
        <title>Midgut Transcriptome Profiling of Anoplphora glabripennis, a Lignocellulose Degrading, Wood-Boring Cerambycid.</title>
        <authorList>
            <person name="Scully E.D."/>
            <person name="Hoover K."/>
            <person name="Carlson J.E."/>
            <person name="Tien M."/>
            <person name="Geib S.M."/>
        </authorList>
    </citation>
    <scope>NUCLEOTIDE SEQUENCE</scope>
</reference>
<name>V5GJ14_ANOGL</name>
<feature type="non-terminal residue" evidence="1">
    <location>
        <position position="1"/>
    </location>
</feature>
<organism evidence="1">
    <name type="scientific">Anoplophora glabripennis</name>
    <name type="common">Asian longhorn beetle</name>
    <name type="synonym">Anoplophora nobilis</name>
    <dbReference type="NCBI Taxonomy" id="217634"/>
    <lineage>
        <taxon>Eukaryota</taxon>
        <taxon>Metazoa</taxon>
        <taxon>Ecdysozoa</taxon>
        <taxon>Arthropoda</taxon>
        <taxon>Hexapoda</taxon>
        <taxon>Insecta</taxon>
        <taxon>Pterygota</taxon>
        <taxon>Neoptera</taxon>
        <taxon>Endopterygota</taxon>
        <taxon>Coleoptera</taxon>
        <taxon>Polyphaga</taxon>
        <taxon>Cucujiformia</taxon>
        <taxon>Chrysomeloidea</taxon>
        <taxon>Cerambycidae</taxon>
        <taxon>Lamiinae</taxon>
        <taxon>Lamiini</taxon>
        <taxon>Anoplophora</taxon>
    </lineage>
</organism>
<dbReference type="EMBL" id="GALX01006869">
    <property type="protein sequence ID" value="JAB61597.1"/>
    <property type="molecule type" value="Transcribed_RNA"/>
</dbReference>